<keyword evidence="4" id="KW-1185">Reference proteome</keyword>
<proteinExistence type="predicted"/>
<evidence type="ECO:0000313" key="4">
    <source>
        <dbReference type="Proteomes" id="UP000624325"/>
    </source>
</evidence>
<dbReference type="InterPro" id="IPR021994">
    <property type="entry name" value="DUF3592"/>
</dbReference>
<evidence type="ECO:0000259" key="2">
    <source>
        <dbReference type="Pfam" id="PF12158"/>
    </source>
</evidence>
<feature type="domain" description="DUF3592" evidence="2">
    <location>
        <begin position="63"/>
        <end position="115"/>
    </location>
</feature>
<dbReference type="RefSeq" id="WP_203706674.1">
    <property type="nucleotide sequence ID" value="NZ_BAAALU010000004.1"/>
</dbReference>
<organism evidence="3 4">
    <name type="scientific">Asanoa iriomotensis</name>
    <dbReference type="NCBI Taxonomy" id="234613"/>
    <lineage>
        <taxon>Bacteria</taxon>
        <taxon>Bacillati</taxon>
        <taxon>Actinomycetota</taxon>
        <taxon>Actinomycetes</taxon>
        <taxon>Micromonosporales</taxon>
        <taxon>Micromonosporaceae</taxon>
        <taxon>Asanoa</taxon>
    </lineage>
</organism>
<dbReference type="Pfam" id="PF12158">
    <property type="entry name" value="DUF3592"/>
    <property type="match status" value="1"/>
</dbReference>
<comment type="caution">
    <text evidence="3">The sequence shown here is derived from an EMBL/GenBank/DDBJ whole genome shotgun (WGS) entry which is preliminary data.</text>
</comment>
<keyword evidence="1" id="KW-0812">Transmembrane</keyword>
<feature type="transmembrane region" description="Helical" evidence="1">
    <location>
        <begin position="304"/>
        <end position="326"/>
    </location>
</feature>
<protein>
    <recommendedName>
        <fullName evidence="2">DUF3592 domain-containing protein</fullName>
    </recommendedName>
</protein>
<keyword evidence="1" id="KW-0472">Membrane</keyword>
<sequence length="329" mass="34101">MAYTSHVRRIIETAVVVLALAGAGVGWWLGEERASAIVADRVAAGVPGTAEVTDVNFALRPRIYHSVDIRYGYAGRAYTGTLGWQDRTAGSLREGDQVEIFVDPTAPRRVVTGDGGASDGPLLLLPHVGVLLALIAFLAAAQVRLDGLGRVSRRAVSRSPAGGTVYRSTRFLAVLPGVTVVLGVAGGAALAPHPVSWAVALVGAGGGLWYLHTVVLGTNVRVRDGRLVVANPRQRAVVPLAEVTAITHDSAGTVVSTRDGGTIPVAAARQRDPADAQRQARRIVALADAQTERASGPVVISRNWCFLAAQTATLGAVAAGLGLLMVTAV</sequence>
<evidence type="ECO:0000313" key="3">
    <source>
        <dbReference type="EMBL" id="GIF59848.1"/>
    </source>
</evidence>
<feature type="transmembrane region" description="Helical" evidence="1">
    <location>
        <begin position="124"/>
        <end position="145"/>
    </location>
</feature>
<reference evidence="3 4" key="1">
    <citation type="submission" date="2021-01" db="EMBL/GenBank/DDBJ databases">
        <title>Whole genome shotgun sequence of Asanoa iriomotensis NBRC 100142.</title>
        <authorList>
            <person name="Komaki H."/>
            <person name="Tamura T."/>
        </authorList>
    </citation>
    <scope>NUCLEOTIDE SEQUENCE [LARGE SCALE GENOMIC DNA]</scope>
    <source>
        <strain evidence="3 4">NBRC 100142</strain>
    </source>
</reference>
<feature type="transmembrane region" description="Helical" evidence="1">
    <location>
        <begin position="171"/>
        <end position="191"/>
    </location>
</feature>
<evidence type="ECO:0000256" key="1">
    <source>
        <dbReference type="SAM" id="Phobius"/>
    </source>
</evidence>
<dbReference type="Proteomes" id="UP000624325">
    <property type="component" value="Unassembled WGS sequence"/>
</dbReference>
<accession>A0ABQ4CAQ7</accession>
<name>A0ABQ4CAQ7_9ACTN</name>
<gene>
    <name evidence="3" type="ORF">Air01nite_59430</name>
</gene>
<feature type="transmembrane region" description="Helical" evidence="1">
    <location>
        <begin position="12"/>
        <end position="30"/>
    </location>
</feature>
<dbReference type="EMBL" id="BONC01000055">
    <property type="protein sequence ID" value="GIF59848.1"/>
    <property type="molecule type" value="Genomic_DNA"/>
</dbReference>
<keyword evidence="1" id="KW-1133">Transmembrane helix</keyword>
<feature type="transmembrane region" description="Helical" evidence="1">
    <location>
        <begin position="197"/>
        <end position="217"/>
    </location>
</feature>